<sequence>MKEAELVFNPAPVIGHLVSTVEIAKLLIDRDDRLSITVLLMKLPFHDSMLNTYTQSLAASIPTERIRFVNLPQDNSVSYPRTNFLTLFIQNQKPHVKETVTQIMTRSDSGHDSTLLGGFVLDMFCTCMIDVANEFGVPAYAFFTSGAACLGLMFHLQTLQDKHNMDVTELKGYNTELAIPSFANPLPDKVLPSVVFDKDGGSSAFLGYAKRLRETKGIMVNTFMELESHAVQSLSDDATTPKVYPVGPIVNLTGETHVGSGGTHQKIDIMTWLDDQPPSSVVFLCFGSMGSFDVDQVKEIAHGLEQSGQRFLWSLRQPPPTDKFALPTDYGNPEEVLPEGFLDRTAEIGKVIGWAPQVAVMAHPAIGVCVALWVELHLREPVVWSTNSRMANELGLAVEIKMDYRKSDSPAVVSAEEIKGGIRSVMEYDNEVRKKVKAVKEESRKTLMDGGSSYTWLGCFVKDVMDNMP</sequence>
<evidence type="ECO:0000256" key="1">
    <source>
        <dbReference type="ARBA" id="ARBA00009995"/>
    </source>
</evidence>
<accession>A0AAP0RVY0</accession>
<name>A0AAP0RVY0_LIQFO</name>
<dbReference type="PANTHER" id="PTHR48048:SF45">
    <property type="entry name" value="GLYCOSYLTRANSFERASE"/>
    <property type="match status" value="1"/>
</dbReference>
<dbReference type="Proteomes" id="UP001415857">
    <property type="component" value="Unassembled WGS sequence"/>
</dbReference>
<evidence type="ECO:0000313" key="5">
    <source>
        <dbReference type="Proteomes" id="UP001415857"/>
    </source>
</evidence>
<comment type="caution">
    <text evidence="4">The sequence shown here is derived from an EMBL/GenBank/DDBJ whole genome shotgun (WGS) entry which is preliminary data.</text>
</comment>
<evidence type="ECO:0000256" key="3">
    <source>
        <dbReference type="ARBA" id="ARBA00022679"/>
    </source>
</evidence>
<dbReference type="CDD" id="cd03784">
    <property type="entry name" value="GT1_Gtf-like"/>
    <property type="match status" value="1"/>
</dbReference>
<dbReference type="FunFam" id="3.40.50.2000:FF:000080">
    <property type="entry name" value="Glycosyltransferase"/>
    <property type="match status" value="1"/>
</dbReference>
<dbReference type="PANTHER" id="PTHR48048">
    <property type="entry name" value="GLYCOSYLTRANSFERASE"/>
    <property type="match status" value="1"/>
</dbReference>
<dbReference type="AlphaFoldDB" id="A0AAP0RVY0"/>
<protein>
    <submittedName>
        <fullName evidence="4">Uncharacterized protein</fullName>
    </submittedName>
</protein>
<comment type="similarity">
    <text evidence="1">Belongs to the UDP-glycosyltransferase family.</text>
</comment>
<evidence type="ECO:0000256" key="2">
    <source>
        <dbReference type="ARBA" id="ARBA00022676"/>
    </source>
</evidence>
<dbReference type="FunFam" id="3.40.50.2000:FF:000056">
    <property type="entry name" value="Glycosyltransferase"/>
    <property type="match status" value="1"/>
</dbReference>
<keyword evidence="3" id="KW-0808">Transferase</keyword>
<dbReference type="GO" id="GO:0035251">
    <property type="term" value="F:UDP-glucosyltransferase activity"/>
    <property type="evidence" value="ECO:0007669"/>
    <property type="project" value="InterPro"/>
</dbReference>
<organism evidence="4 5">
    <name type="scientific">Liquidambar formosana</name>
    <name type="common">Formosan gum</name>
    <dbReference type="NCBI Taxonomy" id="63359"/>
    <lineage>
        <taxon>Eukaryota</taxon>
        <taxon>Viridiplantae</taxon>
        <taxon>Streptophyta</taxon>
        <taxon>Embryophyta</taxon>
        <taxon>Tracheophyta</taxon>
        <taxon>Spermatophyta</taxon>
        <taxon>Magnoliopsida</taxon>
        <taxon>eudicotyledons</taxon>
        <taxon>Gunneridae</taxon>
        <taxon>Pentapetalae</taxon>
        <taxon>Saxifragales</taxon>
        <taxon>Altingiaceae</taxon>
        <taxon>Liquidambar</taxon>
    </lineage>
</organism>
<dbReference type="InterPro" id="IPR002213">
    <property type="entry name" value="UDP_glucos_trans"/>
</dbReference>
<keyword evidence="2" id="KW-0328">Glycosyltransferase</keyword>
<gene>
    <name evidence="4" type="ORF">L1049_024534</name>
</gene>
<dbReference type="SUPFAM" id="SSF53756">
    <property type="entry name" value="UDP-Glycosyltransferase/glycogen phosphorylase"/>
    <property type="match status" value="1"/>
</dbReference>
<proteinExistence type="inferred from homology"/>
<dbReference type="InterPro" id="IPR050481">
    <property type="entry name" value="UDP-glycosyltransf_plant"/>
</dbReference>
<dbReference type="EMBL" id="JBBPBK010000005">
    <property type="protein sequence ID" value="KAK9285343.1"/>
    <property type="molecule type" value="Genomic_DNA"/>
</dbReference>
<dbReference type="Pfam" id="PF00201">
    <property type="entry name" value="UDPGT"/>
    <property type="match status" value="1"/>
</dbReference>
<evidence type="ECO:0000313" key="4">
    <source>
        <dbReference type="EMBL" id="KAK9285343.1"/>
    </source>
</evidence>
<dbReference type="Gene3D" id="3.40.50.2000">
    <property type="entry name" value="Glycogen Phosphorylase B"/>
    <property type="match status" value="3"/>
</dbReference>
<keyword evidence="5" id="KW-1185">Reference proteome</keyword>
<reference evidence="4 5" key="1">
    <citation type="journal article" date="2024" name="Plant J.">
        <title>Genome sequences and population genomics reveal climatic adaptation and genomic divergence between two closely related sweetgum species.</title>
        <authorList>
            <person name="Xu W.Q."/>
            <person name="Ren C.Q."/>
            <person name="Zhang X.Y."/>
            <person name="Comes H.P."/>
            <person name="Liu X.H."/>
            <person name="Li Y.G."/>
            <person name="Kettle C.J."/>
            <person name="Jalonen R."/>
            <person name="Gaisberger H."/>
            <person name="Ma Y.Z."/>
            <person name="Qiu Y.X."/>
        </authorList>
    </citation>
    <scope>NUCLEOTIDE SEQUENCE [LARGE SCALE GENOMIC DNA]</scope>
    <source>
        <strain evidence="4">Hangzhou</strain>
    </source>
</reference>